<evidence type="ECO:0000313" key="2">
    <source>
        <dbReference type="EMBL" id="CAB4133341.1"/>
    </source>
</evidence>
<feature type="region of interest" description="Disordered" evidence="1">
    <location>
        <begin position="105"/>
        <end position="138"/>
    </location>
</feature>
<proteinExistence type="predicted"/>
<sequence>MRIREVILEDALDEIIEDEANDPVISYLLEVLHALHDRSRDTHVIPRVRADSLINIVQLRHPQFNLDILEKAKTNNEQVKSLIKDIKDDNTGVKYVYLTPFADEQDEMGTGMDGESAPKTAPEKTVDSMAKSALANRS</sequence>
<gene>
    <name evidence="2" type="ORF">UFOVP257_144</name>
</gene>
<dbReference type="EMBL" id="LR796274">
    <property type="protein sequence ID" value="CAB4133341.1"/>
    <property type="molecule type" value="Genomic_DNA"/>
</dbReference>
<accession>A0A6J5LGK2</accession>
<evidence type="ECO:0000256" key="1">
    <source>
        <dbReference type="SAM" id="MobiDB-lite"/>
    </source>
</evidence>
<name>A0A6J5LGK2_9CAUD</name>
<reference evidence="2" key="1">
    <citation type="submission" date="2020-04" db="EMBL/GenBank/DDBJ databases">
        <authorList>
            <person name="Chiriac C."/>
            <person name="Salcher M."/>
            <person name="Ghai R."/>
            <person name="Kavagutti S V."/>
        </authorList>
    </citation>
    <scope>NUCLEOTIDE SEQUENCE</scope>
</reference>
<protein>
    <submittedName>
        <fullName evidence="2">Uncharacterized protein</fullName>
    </submittedName>
</protein>
<organism evidence="2">
    <name type="scientific">uncultured Caudovirales phage</name>
    <dbReference type="NCBI Taxonomy" id="2100421"/>
    <lineage>
        <taxon>Viruses</taxon>
        <taxon>Duplodnaviria</taxon>
        <taxon>Heunggongvirae</taxon>
        <taxon>Uroviricota</taxon>
        <taxon>Caudoviricetes</taxon>
        <taxon>Peduoviridae</taxon>
        <taxon>Maltschvirus</taxon>
        <taxon>Maltschvirus maltsch</taxon>
    </lineage>
</organism>